<name>A0A6A5WKY2_9PLEO</name>
<gene>
    <name evidence="2" type="ORF">P154DRAFT_573802</name>
</gene>
<proteinExistence type="predicted"/>
<dbReference type="AlphaFoldDB" id="A0A6A5WKY2"/>
<evidence type="ECO:0000256" key="1">
    <source>
        <dbReference type="SAM" id="MobiDB-lite"/>
    </source>
</evidence>
<keyword evidence="3" id="KW-1185">Reference proteome</keyword>
<dbReference type="Proteomes" id="UP000799779">
    <property type="component" value="Unassembled WGS sequence"/>
</dbReference>
<sequence length="81" mass="9134">MNAVDQQGRMIHTNDQTYDAEDGRIRRATGAPFLDCVSGKDVVIVELNLRGPKVERERRQPPIQARDLPDPQPHSDLTSIQ</sequence>
<feature type="region of interest" description="Disordered" evidence="1">
    <location>
        <begin position="53"/>
        <end position="81"/>
    </location>
</feature>
<reference evidence="2" key="1">
    <citation type="journal article" date="2020" name="Stud. Mycol.">
        <title>101 Dothideomycetes genomes: a test case for predicting lifestyles and emergence of pathogens.</title>
        <authorList>
            <person name="Haridas S."/>
            <person name="Albert R."/>
            <person name="Binder M."/>
            <person name="Bloem J."/>
            <person name="Labutti K."/>
            <person name="Salamov A."/>
            <person name="Andreopoulos B."/>
            <person name="Baker S."/>
            <person name="Barry K."/>
            <person name="Bills G."/>
            <person name="Bluhm B."/>
            <person name="Cannon C."/>
            <person name="Castanera R."/>
            <person name="Culley D."/>
            <person name="Daum C."/>
            <person name="Ezra D."/>
            <person name="Gonzalez J."/>
            <person name="Henrissat B."/>
            <person name="Kuo A."/>
            <person name="Liang C."/>
            <person name="Lipzen A."/>
            <person name="Lutzoni F."/>
            <person name="Magnuson J."/>
            <person name="Mondo S."/>
            <person name="Nolan M."/>
            <person name="Ohm R."/>
            <person name="Pangilinan J."/>
            <person name="Park H.-J."/>
            <person name="Ramirez L."/>
            <person name="Alfaro M."/>
            <person name="Sun H."/>
            <person name="Tritt A."/>
            <person name="Yoshinaga Y."/>
            <person name="Zwiers L.-H."/>
            <person name="Turgeon B."/>
            <person name="Goodwin S."/>
            <person name="Spatafora J."/>
            <person name="Crous P."/>
            <person name="Grigoriev I."/>
        </authorList>
    </citation>
    <scope>NUCLEOTIDE SEQUENCE</scope>
    <source>
        <strain evidence="2">CBS 123094</strain>
    </source>
</reference>
<accession>A0A6A5WKY2</accession>
<evidence type="ECO:0000313" key="2">
    <source>
        <dbReference type="EMBL" id="KAF2002600.1"/>
    </source>
</evidence>
<organism evidence="2 3">
    <name type="scientific">Amniculicola lignicola CBS 123094</name>
    <dbReference type="NCBI Taxonomy" id="1392246"/>
    <lineage>
        <taxon>Eukaryota</taxon>
        <taxon>Fungi</taxon>
        <taxon>Dikarya</taxon>
        <taxon>Ascomycota</taxon>
        <taxon>Pezizomycotina</taxon>
        <taxon>Dothideomycetes</taxon>
        <taxon>Pleosporomycetidae</taxon>
        <taxon>Pleosporales</taxon>
        <taxon>Amniculicolaceae</taxon>
        <taxon>Amniculicola</taxon>
    </lineage>
</organism>
<evidence type="ECO:0000313" key="3">
    <source>
        <dbReference type="Proteomes" id="UP000799779"/>
    </source>
</evidence>
<dbReference type="EMBL" id="ML977576">
    <property type="protein sequence ID" value="KAF2002600.1"/>
    <property type="molecule type" value="Genomic_DNA"/>
</dbReference>
<protein>
    <submittedName>
        <fullName evidence="2">Uncharacterized protein</fullName>
    </submittedName>
</protein>